<evidence type="ECO:0000313" key="2">
    <source>
        <dbReference type="Proteomes" id="UP000765509"/>
    </source>
</evidence>
<organism evidence="1 2">
    <name type="scientific">Austropuccinia psidii MF-1</name>
    <dbReference type="NCBI Taxonomy" id="1389203"/>
    <lineage>
        <taxon>Eukaryota</taxon>
        <taxon>Fungi</taxon>
        <taxon>Dikarya</taxon>
        <taxon>Basidiomycota</taxon>
        <taxon>Pucciniomycotina</taxon>
        <taxon>Pucciniomycetes</taxon>
        <taxon>Pucciniales</taxon>
        <taxon>Sphaerophragmiaceae</taxon>
        <taxon>Austropuccinia</taxon>
    </lineage>
</organism>
<dbReference type="Proteomes" id="UP000765509">
    <property type="component" value="Unassembled WGS sequence"/>
</dbReference>
<proteinExistence type="predicted"/>
<accession>A0A9Q3I2T6</accession>
<gene>
    <name evidence="1" type="ORF">O181_064892</name>
</gene>
<protein>
    <submittedName>
        <fullName evidence="1">Uncharacterized protein</fullName>
    </submittedName>
</protein>
<dbReference type="AlphaFoldDB" id="A0A9Q3I2T6"/>
<keyword evidence="2" id="KW-1185">Reference proteome</keyword>
<evidence type="ECO:0000313" key="1">
    <source>
        <dbReference type="EMBL" id="MBW0525177.1"/>
    </source>
</evidence>
<sequence length="198" mass="21814">MNFKCSATEHFNYDPKANLSNGSTQSHAVFTCHTAALPFVQTLSPSHKAGMLSAVTCDKMHHMLFCMGHLWIAPTVHIQQRPLRQLVTNPNCFVFRCCALYALSGGSPAFVPRQRPMLVMLADKHTRNACLLSYPSDHVTGGVPAQDAPTRTPLWSTMIKVFPSRNGPRDPKQADGNNSGRLALSTIQWSLHSSTRAK</sequence>
<dbReference type="EMBL" id="AVOT02031612">
    <property type="protein sequence ID" value="MBW0525177.1"/>
    <property type="molecule type" value="Genomic_DNA"/>
</dbReference>
<reference evidence="1" key="1">
    <citation type="submission" date="2021-03" db="EMBL/GenBank/DDBJ databases">
        <title>Draft genome sequence of rust myrtle Austropuccinia psidii MF-1, a brazilian biotype.</title>
        <authorList>
            <person name="Quecine M.C."/>
            <person name="Pachon D.M.R."/>
            <person name="Bonatelli M.L."/>
            <person name="Correr F.H."/>
            <person name="Franceschini L.M."/>
            <person name="Leite T.F."/>
            <person name="Margarido G.R.A."/>
            <person name="Almeida C.A."/>
            <person name="Ferrarezi J.A."/>
            <person name="Labate C.A."/>
        </authorList>
    </citation>
    <scope>NUCLEOTIDE SEQUENCE</scope>
    <source>
        <strain evidence="1">MF-1</strain>
    </source>
</reference>
<comment type="caution">
    <text evidence="1">The sequence shown here is derived from an EMBL/GenBank/DDBJ whole genome shotgun (WGS) entry which is preliminary data.</text>
</comment>
<name>A0A9Q3I2T6_9BASI</name>